<dbReference type="InterPro" id="IPR011006">
    <property type="entry name" value="CheY-like_superfamily"/>
</dbReference>
<dbReference type="Proteomes" id="UP000526033">
    <property type="component" value="Unassembled WGS sequence"/>
</dbReference>
<evidence type="ECO:0000256" key="6">
    <source>
        <dbReference type="PROSITE-ProRule" id="PRU00169"/>
    </source>
</evidence>
<dbReference type="Gene3D" id="6.10.250.690">
    <property type="match status" value="1"/>
</dbReference>
<evidence type="ECO:0000256" key="5">
    <source>
        <dbReference type="ARBA" id="ARBA00023163"/>
    </source>
</evidence>
<protein>
    <submittedName>
        <fullName evidence="10">Response regulator transcription factor</fullName>
    </submittedName>
</protein>
<reference evidence="10 11" key="1">
    <citation type="journal article" date="2020" name="Biotechnol. Biofuels">
        <title>New insights from the biogas microbiome by comprehensive genome-resolved metagenomics of nearly 1600 species originating from multiple anaerobic digesters.</title>
        <authorList>
            <person name="Campanaro S."/>
            <person name="Treu L."/>
            <person name="Rodriguez-R L.M."/>
            <person name="Kovalovszki A."/>
            <person name="Ziels R.M."/>
            <person name="Maus I."/>
            <person name="Zhu X."/>
            <person name="Kougias P.G."/>
            <person name="Basile A."/>
            <person name="Luo G."/>
            <person name="Schluter A."/>
            <person name="Konstantinidis K.T."/>
            <person name="Angelidaki I."/>
        </authorList>
    </citation>
    <scope>NUCLEOTIDE SEQUENCE [LARGE SCALE GENOMIC DNA]</scope>
    <source>
        <strain evidence="10">AS27yjCOA_165</strain>
    </source>
</reference>
<evidence type="ECO:0000256" key="4">
    <source>
        <dbReference type="ARBA" id="ARBA00023125"/>
    </source>
</evidence>
<evidence type="ECO:0000256" key="2">
    <source>
        <dbReference type="ARBA" id="ARBA00023012"/>
    </source>
</evidence>
<dbReference type="Pfam" id="PF00072">
    <property type="entry name" value="Response_reg"/>
    <property type="match status" value="1"/>
</dbReference>
<evidence type="ECO:0000256" key="7">
    <source>
        <dbReference type="PROSITE-ProRule" id="PRU01091"/>
    </source>
</evidence>
<evidence type="ECO:0000256" key="1">
    <source>
        <dbReference type="ARBA" id="ARBA00022553"/>
    </source>
</evidence>
<proteinExistence type="predicted"/>
<keyword evidence="3" id="KW-0805">Transcription regulation</keyword>
<dbReference type="PROSITE" id="PS51755">
    <property type="entry name" value="OMPR_PHOB"/>
    <property type="match status" value="1"/>
</dbReference>
<dbReference type="GO" id="GO:0000156">
    <property type="term" value="F:phosphorelay response regulator activity"/>
    <property type="evidence" value="ECO:0007669"/>
    <property type="project" value="TreeGrafter"/>
</dbReference>
<feature type="modified residue" description="4-aspartylphosphate" evidence="6">
    <location>
        <position position="51"/>
    </location>
</feature>
<name>A0A7X9DLF2_UNCKA</name>
<dbReference type="PANTHER" id="PTHR48111">
    <property type="entry name" value="REGULATOR OF RPOS"/>
    <property type="match status" value="1"/>
</dbReference>
<feature type="domain" description="OmpR/PhoB-type" evidence="9">
    <location>
        <begin position="124"/>
        <end position="224"/>
    </location>
</feature>
<feature type="domain" description="Response regulatory" evidence="8">
    <location>
        <begin position="2"/>
        <end position="116"/>
    </location>
</feature>
<dbReference type="InterPro" id="IPR001789">
    <property type="entry name" value="Sig_transdc_resp-reg_receiver"/>
</dbReference>
<dbReference type="InterPro" id="IPR039420">
    <property type="entry name" value="WalR-like"/>
</dbReference>
<dbReference type="FunFam" id="3.40.50.2300:FF:000001">
    <property type="entry name" value="DNA-binding response regulator PhoB"/>
    <property type="match status" value="1"/>
</dbReference>
<dbReference type="InterPro" id="IPR001867">
    <property type="entry name" value="OmpR/PhoB-type_DNA-bd"/>
</dbReference>
<dbReference type="Gene3D" id="3.40.50.2300">
    <property type="match status" value="1"/>
</dbReference>
<dbReference type="SUPFAM" id="SSF46894">
    <property type="entry name" value="C-terminal effector domain of the bipartite response regulators"/>
    <property type="match status" value="1"/>
</dbReference>
<feature type="DNA-binding region" description="OmpR/PhoB-type" evidence="7">
    <location>
        <begin position="124"/>
        <end position="224"/>
    </location>
</feature>
<keyword evidence="5" id="KW-0804">Transcription</keyword>
<evidence type="ECO:0000256" key="3">
    <source>
        <dbReference type="ARBA" id="ARBA00023015"/>
    </source>
</evidence>
<comment type="caution">
    <text evidence="10">The sequence shown here is derived from an EMBL/GenBank/DDBJ whole genome shotgun (WGS) entry which is preliminary data.</text>
</comment>
<gene>
    <name evidence="10" type="ORF">GYA27_03675</name>
</gene>
<dbReference type="InterPro" id="IPR036388">
    <property type="entry name" value="WH-like_DNA-bd_sf"/>
</dbReference>
<dbReference type="InterPro" id="IPR016032">
    <property type="entry name" value="Sig_transdc_resp-reg_C-effctor"/>
</dbReference>
<dbReference type="GO" id="GO:0032993">
    <property type="term" value="C:protein-DNA complex"/>
    <property type="evidence" value="ECO:0007669"/>
    <property type="project" value="TreeGrafter"/>
</dbReference>
<dbReference type="PROSITE" id="PS50110">
    <property type="entry name" value="RESPONSE_REGULATORY"/>
    <property type="match status" value="1"/>
</dbReference>
<keyword evidence="1 6" id="KW-0597">Phosphoprotein</keyword>
<dbReference type="PANTHER" id="PTHR48111:SF22">
    <property type="entry name" value="REGULATOR OF RPOS"/>
    <property type="match status" value="1"/>
</dbReference>
<keyword evidence="2" id="KW-0902">Two-component regulatory system</keyword>
<dbReference type="GO" id="GO:0006355">
    <property type="term" value="P:regulation of DNA-templated transcription"/>
    <property type="evidence" value="ECO:0007669"/>
    <property type="project" value="InterPro"/>
</dbReference>
<evidence type="ECO:0000313" key="11">
    <source>
        <dbReference type="Proteomes" id="UP000526033"/>
    </source>
</evidence>
<dbReference type="AlphaFoldDB" id="A0A7X9DLF2"/>
<dbReference type="SMART" id="SM00862">
    <property type="entry name" value="Trans_reg_C"/>
    <property type="match status" value="1"/>
</dbReference>
<dbReference type="GO" id="GO:0005829">
    <property type="term" value="C:cytosol"/>
    <property type="evidence" value="ECO:0007669"/>
    <property type="project" value="TreeGrafter"/>
</dbReference>
<dbReference type="SMART" id="SM00448">
    <property type="entry name" value="REC"/>
    <property type="match status" value="1"/>
</dbReference>
<keyword evidence="4 7" id="KW-0238">DNA-binding</keyword>
<dbReference type="SUPFAM" id="SSF52172">
    <property type="entry name" value="CheY-like"/>
    <property type="match status" value="1"/>
</dbReference>
<evidence type="ECO:0000259" key="8">
    <source>
        <dbReference type="PROSITE" id="PS50110"/>
    </source>
</evidence>
<accession>A0A7X9DLF2</accession>
<dbReference type="EMBL" id="JAAZNL010000046">
    <property type="protein sequence ID" value="NMB70272.1"/>
    <property type="molecule type" value="Genomic_DNA"/>
</dbReference>
<evidence type="ECO:0000313" key="10">
    <source>
        <dbReference type="EMBL" id="NMB70272.1"/>
    </source>
</evidence>
<dbReference type="FunFam" id="1.10.10.10:FF:000005">
    <property type="entry name" value="Two-component system response regulator"/>
    <property type="match status" value="1"/>
</dbReference>
<dbReference type="Gene3D" id="1.10.10.10">
    <property type="entry name" value="Winged helix-like DNA-binding domain superfamily/Winged helix DNA-binding domain"/>
    <property type="match status" value="1"/>
</dbReference>
<dbReference type="CDD" id="cd00383">
    <property type="entry name" value="trans_reg_C"/>
    <property type="match status" value="1"/>
</dbReference>
<organism evidence="10 11">
    <name type="scientific">candidate division WWE3 bacterium</name>
    <dbReference type="NCBI Taxonomy" id="2053526"/>
    <lineage>
        <taxon>Bacteria</taxon>
        <taxon>Katanobacteria</taxon>
    </lineage>
</organism>
<dbReference type="Pfam" id="PF00486">
    <property type="entry name" value="Trans_reg_C"/>
    <property type="match status" value="1"/>
</dbReference>
<evidence type="ECO:0000259" key="9">
    <source>
        <dbReference type="PROSITE" id="PS51755"/>
    </source>
</evidence>
<sequence>MRLLIVEDEEKIANSLKKGLEQETYSVDVAYNGTDGYDLASTEEYDLIILDWMLPGMDGSEMCAQLRKDGIKIPVIMLTAKSELGDKVNGLNRGADDYVTKPFAFEELLARIKSLLRRPVNYLATEFTCDDLTLNANTYVVKRGEREINLSRREFALLEYLLRNEGKTVSKEQITAHVWDYDSDILPNTVEQYVGYLRTKIDRSFPNKPALIKTVRGFGYTINCR</sequence>
<dbReference type="GO" id="GO:0000976">
    <property type="term" value="F:transcription cis-regulatory region binding"/>
    <property type="evidence" value="ECO:0007669"/>
    <property type="project" value="TreeGrafter"/>
</dbReference>